<proteinExistence type="predicted"/>
<organism evidence="1 2">
    <name type="scientific">Lactuca sativa</name>
    <name type="common">Garden lettuce</name>
    <dbReference type="NCBI Taxonomy" id="4236"/>
    <lineage>
        <taxon>Eukaryota</taxon>
        <taxon>Viridiplantae</taxon>
        <taxon>Streptophyta</taxon>
        <taxon>Embryophyta</taxon>
        <taxon>Tracheophyta</taxon>
        <taxon>Spermatophyta</taxon>
        <taxon>Magnoliopsida</taxon>
        <taxon>eudicotyledons</taxon>
        <taxon>Gunneridae</taxon>
        <taxon>Pentapetalae</taxon>
        <taxon>asterids</taxon>
        <taxon>campanulids</taxon>
        <taxon>Asterales</taxon>
        <taxon>Asteraceae</taxon>
        <taxon>Cichorioideae</taxon>
        <taxon>Cichorieae</taxon>
        <taxon>Lactucinae</taxon>
        <taxon>Lactuca</taxon>
    </lineage>
</organism>
<name>A0A9R1X9D4_LACSA</name>
<dbReference type="EMBL" id="NBSK02000006">
    <property type="protein sequence ID" value="KAJ0202279.1"/>
    <property type="molecule type" value="Genomic_DNA"/>
</dbReference>
<accession>A0A9R1X9D4</accession>
<dbReference type="Proteomes" id="UP000235145">
    <property type="component" value="Unassembled WGS sequence"/>
</dbReference>
<sequence>MVHVIVSIHNLSKKPTTYIARKTSSGVWNNTHKSINALEPLHIDCLEYFNLIPGENVKILFGRIRGVEKSHSKSKLHIHINLKKLNVAS</sequence>
<comment type="caution">
    <text evidence="1">The sequence shown here is derived from an EMBL/GenBank/DDBJ whole genome shotgun (WGS) entry which is preliminary data.</text>
</comment>
<protein>
    <submittedName>
        <fullName evidence="1">Uncharacterized protein</fullName>
    </submittedName>
</protein>
<evidence type="ECO:0000313" key="1">
    <source>
        <dbReference type="EMBL" id="KAJ0202279.1"/>
    </source>
</evidence>
<evidence type="ECO:0000313" key="2">
    <source>
        <dbReference type="Proteomes" id="UP000235145"/>
    </source>
</evidence>
<reference evidence="1 2" key="1">
    <citation type="journal article" date="2017" name="Nat. Commun.">
        <title>Genome assembly with in vitro proximity ligation data and whole-genome triplication in lettuce.</title>
        <authorList>
            <person name="Reyes-Chin-Wo S."/>
            <person name="Wang Z."/>
            <person name="Yang X."/>
            <person name="Kozik A."/>
            <person name="Arikit S."/>
            <person name="Song C."/>
            <person name="Xia L."/>
            <person name="Froenicke L."/>
            <person name="Lavelle D.O."/>
            <person name="Truco M.J."/>
            <person name="Xia R."/>
            <person name="Zhu S."/>
            <person name="Xu C."/>
            <person name="Xu H."/>
            <person name="Xu X."/>
            <person name="Cox K."/>
            <person name="Korf I."/>
            <person name="Meyers B.C."/>
            <person name="Michelmore R.W."/>
        </authorList>
    </citation>
    <scope>NUCLEOTIDE SEQUENCE [LARGE SCALE GENOMIC DNA]</scope>
    <source>
        <strain evidence="2">cv. Salinas</strain>
        <tissue evidence="1">Seedlings</tissue>
    </source>
</reference>
<dbReference type="AlphaFoldDB" id="A0A9R1X9D4"/>
<gene>
    <name evidence="1" type="ORF">LSAT_V11C600341830</name>
</gene>
<keyword evidence="2" id="KW-1185">Reference proteome</keyword>